<name>A0A645EKW5_9ZZZZ</name>
<protein>
    <submittedName>
        <fullName evidence="1">Uncharacterized protein</fullName>
    </submittedName>
</protein>
<evidence type="ECO:0000313" key="1">
    <source>
        <dbReference type="EMBL" id="MPN02648.1"/>
    </source>
</evidence>
<reference evidence="1" key="1">
    <citation type="submission" date="2019-08" db="EMBL/GenBank/DDBJ databases">
        <authorList>
            <person name="Kucharzyk K."/>
            <person name="Murdoch R.W."/>
            <person name="Higgins S."/>
            <person name="Loffler F."/>
        </authorList>
    </citation>
    <scope>NUCLEOTIDE SEQUENCE</scope>
</reference>
<sequence>MIAHNGLPAELHPAVAGRVYSGDDVERGGLTRAVGADQGDDLPFVDLQIQIVNRHHAAELHGRVFHAQHILTHCQHLPLPSRNASSFPGPTAPCRP</sequence>
<organism evidence="1">
    <name type="scientific">bioreactor metagenome</name>
    <dbReference type="NCBI Taxonomy" id="1076179"/>
    <lineage>
        <taxon>unclassified sequences</taxon>
        <taxon>metagenomes</taxon>
        <taxon>ecological metagenomes</taxon>
    </lineage>
</organism>
<comment type="caution">
    <text evidence="1">The sequence shown here is derived from an EMBL/GenBank/DDBJ whole genome shotgun (WGS) entry which is preliminary data.</text>
</comment>
<accession>A0A645EKW5</accession>
<proteinExistence type="predicted"/>
<dbReference type="AlphaFoldDB" id="A0A645EKW5"/>
<dbReference type="EMBL" id="VSSQ01048601">
    <property type="protein sequence ID" value="MPN02648.1"/>
    <property type="molecule type" value="Genomic_DNA"/>
</dbReference>
<dbReference type="AntiFam" id="ANF00095">
    <property type="entry name" value="Shadow ORF (opposite ABC transporters)"/>
</dbReference>
<gene>
    <name evidence="1" type="ORF">SDC9_149864</name>
</gene>